<name>A0A1C9EGF0_BICAN</name>
<dbReference type="InterPro" id="IPR036282">
    <property type="entry name" value="Glutathione-S-Trfase_C_sf"/>
</dbReference>
<dbReference type="SFLD" id="SFLDS00019">
    <property type="entry name" value="Glutathione_Transferase_(cytos"/>
    <property type="match status" value="1"/>
</dbReference>
<dbReference type="SUPFAM" id="SSF52833">
    <property type="entry name" value="Thioredoxin-like"/>
    <property type="match status" value="1"/>
</dbReference>
<dbReference type="CDD" id="cd03177">
    <property type="entry name" value="GST_C_Delta_Epsilon"/>
    <property type="match status" value="1"/>
</dbReference>
<evidence type="ECO:0000259" key="2">
    <source>
        <dbReference type="PROSITE" id="PS50405"/>
    </source>
</evidence>
<dbReference type="InterPro" id="IPR004045">
    <property type="entry name" value="Glutathione_S-Trfase_N"/>
</dbReference>
<reference evidence="3" key="1">
    <citation type="submission" date="2016-08" db="EMBL/GenBank/DDBJ databases">
        <authorList>
            <person name="Seilhamer J.J."/>
        </authorList>
    </citation>
    <scope>NUCLEOTIDE SEQUENCE</scope>
</reference>
<accession>A0A1C9EGF0</accession>
<dbReference type="KEGG" id="bany:112043819"/>
<dbReference type="FunFam" id="1.20.1050.10:FF:000007">
    <property type="entry name" value="Glutathione S-transferase 1-1"/>
    <property type="match status" value="1"/>
</dbReference>
<dbReference type="GO" id="GO:0004364">
    <property type="term" value="F:glutathione transferase activity"/>
    <property type="evidence" value="ECO:0007669"/>
    <property type="project" value="TreeGrafter"/>
</dbReference>
<evidence type="ECO:0000313" key="3">
    <source>
        <dbReference type="EMBL" id="AON96571.1"/>
    </source>
</evidence>
<dbReference type="AlphaFoldDB" id="A0A1C9EGF0"/>
<dbReference type="Gene3D" id="1.20.1050.10">
    <property type="match status" value="1"/>
</dbReference>
<dbReference type="SFLD" id="SFLDG00358">
    <property type="entry name" value="Main_(cytGST)"/>
    <property type="match status" value="1"/>
</dbReference>
<dbReference type="InterPro" id="IPR040079">
    <property type="entry name" value="Glutathione_S-Trfase"/>
</dbReference>
<proteinExistence type="predicted"/>
<dbReference type="Pfam" id="PF13417">
    <property type="entry name" value="GST_N_3"/>
    <property type="match status" value="1"/>
</dbReference>
<dbReference type="InterPro" id="IPR010987">
    <property type="entry name" value="Glutathione-S-Trfase_C-like"/>
</dbReference>
<keyword evidence="3" id="KW-0808">Transferase</keyword>
<dbReference type="EMBL" id="KX778609">
    <property type="protein sequence ID" value="AON96571.1"/>
    <property type="molecule type" value="Genomic_DNA"/>
</dbReference>
<dbReference type="PANTHER" id="PTHR43969">
    <property type="entry name" value="GLUTATHIONE S TRANSFERASE D10, ISOFORM A-RELATED"/>
    <property type="match status" value="1"/>
</dbReference>
<dbReference type="GO" id="GO:0006749">
    <property type="term" value="P:glutathione metabolic process"/>
    <property type="evidence" value="ECO:0007669"/>
    <property type="project" value="TreeGrafter"/>
</dbReference>
<sequence>MAKQGLPRLLLYKRDASPPSCAVMMLGDMLGLNFEYREPDLLNRGHKSEEFKKINPMGTIPVLQDGDFIVSESHAIMKYLLNQYGGSARERLYPSEPRQQAAVDQCLFFNAGVLFNRLMAVTLPTLFHGLPGPSAQQLADIEEAYSVVEAYLKDNKYIAGDRLTIADLSLGTTVSAAQAILEINKDKFPRSYEWLTKLHNEEVFKKINNPGAALFGRSMNSFWRKNKKWVVL</sequence>
<organism evidence="3">
    <name type="scientific">Bicyclus anynana</name>
    <name type="common">Squinting bush brown butterfly</name>
    <dbReference type="NCBI Taxonomy" id="110368"/>
    <lineage>
        <taxon>Eukaryota</taxon>
        <taxon>Metazoa</taxon>
        <taxon>Ecdysozoa</taxon>
        <taxon>Arthropoda</taxon>
        <taxon>Hexapoda</taxon>
        <taxon>Insecta</taxon>
        <taxon>Pterygota</taxon>
        <taxon>Neoptera</taxon>
        <taxon>Endopterygota</taxon>
        <taxon>Lepidoptera</taxon>
        <taxon>Glossata</taxon>
        <taxon>Ditrysia</taxon>
        <taxon>Papilionoidea</taxon>
        <taxon>Nymphalidae</taxon>
        <taxon>Satyrinae</taxon>
        <taxon>Satyrini</taxon>
        <taxon>Mycalesina</taxon>
        <taxon>Bicyclus</taxon>
    </lineage>
</organism>
<dbReference type="PANTHER" id="PTHR43969:SF3">
    <property type="entry name" value="GLUTATHIONE S TRANSFERASE E11, ISOFORM A-RELATED"/>
    <property type="match status" value="1"/>
</dbReference>
<evidence type="ECO:0000259" key="1">
    <source>
        <dbReference type="PROSITE" id="PS50404"/>
    </source>
</evidence>
<dbReference type="PROSITE" id="PS50405">
    <property type="entry name" value="GST_CTER"/>
    <property type="match status" value="1"/>
</dbReference>
<feature type="domain" description="GST N-terminal" evidence="1">
    <location>
        <begin position="7"/>
        <end position="88"/>
    </location>
</feature>
<dbReference type="Gene3D" id="3.40.30.10">
    <property type="entry name" value="Glutaredoxin"/>
    <property type="match status" value="1"/>
</dbReference>
<dbReference type="Pfam" id="PF00043">
    <property type="entry name" value="GST_C"/>
    <property type="match status" value="1"/>
</dbReference>
<dbReference type="InterPro" id="IPR036249">
    <property type="entry name" value="Thioredoxin-like_sf"/>
</dbReference>
<dbReference type="PROSITE" id="PS50404">
    <property type="entry name" value="GST_NTER"/>
    <property type="match status" value="1"/>
</dbReference>
<dbReference type="OrthoDB" id="422574at2759"/>
<dbReference type="SUPFAM" id="SSF47616">
    <property type="entry name" value="GST C-terminal domain-like"/>
    <property type="match status" value="1"/>
</dbReference>
<protein>
    <submittedName>
        <fullName evidence="3">Glutathione S-transferase epsilon 2-like protein</fullName>
    </submittedName>
</protein>
<feature type="domain" description="GST C-terminal" evidence="2">
    <location>
        <begin position="96"/>
        <end position="222"/>
    </location>
</feature>
<dbReference type="InterPro" id="IPR004046">
    <property type="entry name" value="GST_C"/>
</dbReference>
<dbReference type="SFLD" id="SFLDG01153">
    <property type="entry name" value="Main.4:_Theta-like"/>
    <property type="match status" value="1"/>
</dbReference>